<evidence type="ECO:0000313" key="2">
    <source>
        <dbReference type="Proteomes" id="UP000660729"/>
    </source>
</evidence>
<dbReference type="OrthoDB" id="3646506at2759"/>
<evidence type="ECO:0000313" key="1">
    <source>
        <dbReference type="EMBL" id="KAF7187764.1"/>
    </source>
</evidence>
<sequence>MAGAQSIRRPYAELEDATEELVTITVSYDSTTAHHCVKRKLLCETSTWFRDALKDEAISYVRIHEGAVIYECIKHYIHWLNTGTIASIDPSVSFWPNFAADKEYRLLGAIWYFGGKYSIPGLQNAAVSAMFASVESSKVVNELVLPGKSCINRAYHRGPNLDGPRKPLDKLQEALVEMYATQNSSTHFEQIEDEVSPFFLADLCKRQHALLKAPRPNLQRLAEDTACDFHLHGAEEACDAGGPIARTQRRY</sequence>
<proteinExistence type="predicted"/>
<dbReference type="AlphaFoldDB" id="A0A8H6R9X6"/>
<name>A0A8H6R9X6_9PEZI</name>
<accession>A0A8H6R9X6</accession>
<dbReference type="EMBL" id="JABCIY010000222">
    <property type="protein sequence ID" value="KAF7187764.1"/>
    <property type="molecule type" value="Genomic_DNA"/>
</dbReference>
<comment type="caution">
    <text evidence="1">The sequence shown here is derived from an EMBL/GenBank/DDBJ whole genome shotgun (WGS) entry which is preliminary data.</text>
</comment>
<keyword evidence="2" id="KW-1185">Reference proteome</keyword>
<protein>
    <recommendedName>
        <fullName evidence="3">BTB domain-containing protein</fullName>
    </recommendedName>
</protein>
<dbReference type="Proteomes" id="UP000660729">
    <property type="component" value="Unassembled WGS sequence"/>
</dbReference>
<reference evidence="1" key="1">
    <citation type="submission" date="2020-04" db="EMBL/GenBank/DDBJ databases">
        <title>Draft genome resource of the tomato pathogen Pseudocercospora fuligena.</title>
        <authorList>
            <person name="Zaccaron A."/>
        </authorList>
    </citation>
    <scope>NUCLEOTIDE SEQUENCE</scope>
    <source>
        <strain evidence="1">PF001</strain>
    </source>
</reference>
<gene>
    <name evidence="1" type="ORF">HII31_10900</name>
</gene>
<organism evidence="1 2">
    <name type="scientific">Pseudocercospora fuligena</name>
    <dbReference type="NCBI Taxonomy" id="685502"/>
    <lineage>
        <taxon>Eukaryota</taxon>
        <taxon>Fungi</taxon>
        <taxon>Dikarya</taxon>
        <taxon>Ascomycota</taxon>
        <taxon>Pezizomycotina</taxon>
        <taxon>Dothideomycetes</taxon>
        <taxon>Dothideomycetidae</taxon>
        <taxon>Mycosphaerellales</taxon>
        <taxon>Mycosphaerellaceae</taxon>
        <taxon>Pseudocercospora</taxon>
    </lineage>
</organism>
<evidence type="ECO:0008006" key="3">
    <source>
        <dbReference type="Google" id="ProtNLM"/>
    </source>
</evidence>